<evidence type="ECO:0000256" key="6">
    <source>
        <dbReference type="SAM" id="Phobius"/>
    </source>
</evidence>
<keyword evidence="3 6" id="KW-1133">Transmembrane helix</keyword>
<accession>A0A915D9W1</accession>
<dbReference type="PANTHER" id="PTHR34104">
    <property type="entry name" value="TRANSMEMBRANE PROTEIN 254"/>
    <property type="match status" value="1"/>
</dbReference>
<evidence type="ECO:0000256" key="1">
    <source>
        <dbReference type="ARBA" id="ARBA00004141"/>
    </source>
</evidence>
<keyword evidence="2 6" id="KW-0812">Transmembrane</keyword>
<evidence type="ECO:0000313" key="8">
    <source>
        <dbReference type="WBParaSite" id="jg1714"/>
    </source>
</evidence>
<evidence type="ECO:0000256" key="4">
    <source>
        <dbReference type="ARBA" id="ARBA00023136"/>
    </source>
</evidence>
<reference evidence="8" key="1">
    <citation type="submission" date="2022-11" db="UniProtKB">
        <authorList>
            <consortium name="WormBaseParasite"/>
        </authorList>
    </citation>
    <scope>IDENTIFICATION</scope>
</reference>
<dbReference type="GO" id="GO:0016020">
    <property type="term" value="C:membrane"/>
    <property type="evidence" value="ECO:0007669"/>
    <property type="project" value="UniProtKB-SubCell"/>
</dbReference>
<evidence type="ECO:0000256" key="5">
    <source>
        <dbReference type="ARBA" id="ARBA00034834"/>
    </source>
</evidence>
<dbReference type="Proteomes" id="UP000887574">
    <property type="component" value="Unplaced"/>
</dbReference>
<name>A0A915D9W1_9BILA</name>
<feature type="transmembrane region" description="Helical" evidence="6">
    <location>
        <begin position="171"/>
        <end position="189"/>
    </location>
</feature>
<dbReference type="Pfam" id="PF14934">
    <property type="entry name" value="TMEM254"/>
    <property type="match status" value="1"/>
</dbReference>
<dbReference type="WBParaSite" id="jg1714">
    <property type="protein sequence ID" value="jg1714"/>
    <property type="gene ID" value="jg1714"/>
</dbReference>
<feature type="transmembrane region" description="Helical" evidence="6">
    <location>
        <begin position="216"/>
        <end position="238"/>
    </location>
</feature>
<dbReference type="AlphaFoldDB" id="A0A915D9W1"/>
<proteinExistence type="predicted"/>
<comment type="subcellular location">
    <subcellularLocation>
        <location evidence="1">Membrane</location>
        <topology evidence="1">Multi-pass membrane protein</topology>
    </subcellularLocation>
</comment>
<dbReference type="PANTHER" id="PTHR34104:SF3">
    <property type="entry name" value="TRANSMEMBRANE PROTEIN 254"/>
    <property type="match status" value="1"/>
</dbReference>
<keyword evidence="7" id="KW-1185">Reference proteome</keyword>
<dbReference type="Gene3D" id="3.40.50.720">
    <property type="entry name" value="NAD(P)-binding Rossmann-like Domain"/>
    <property type="match status" value="1"/>
</dbReference>
<organism evidence="7 8">
    <name type="scientific">Ditylenchus dipsaci</name>
    <dbReference type="NCBI Taxonomy" id="166011"/>
    <lineage>
        <taxon>Eukaryota</taxon>
        <taxon>Metazoa</taxon>
        <taxon>Ecdysozoa</taxon>
        <taxon>Nematoda</taxon>
        <taxon>Chromadorea</taxon>
        <taxon>Rhabditida</taxon>
        <taxon>Tylenchina</taxon>
        <taxon>Tylenchomorpha</taxon>
        <taxon>Sphaerularioidea</taxon>
        <taxon>Anguinidae</taxon>
        <taxon>Anguininae</taxon>
        <taxon>Ditylenchus</taxon>
    </lineage>
</organism>
<evidence type="ECO:0000256" key="3">
    <source>
        <dbReference type="ARBA" id="ARBA00022989"/>
    </source>
</evidence>
<dbReference type="InterPro" id="IPR028110">
    <property type="entry name" value="TMEM254"/>
</dbReference>
<evidence type="ECO:0000313" key="7">
    <source>
        <dbReference type="Proteomes" id="UP000887574"/>
    </source>
</evidence>
<keyword evidence="4 6" id="KW-0472">Membrane</keyword>
<sequence length="278" mass="31669">MELTDRHLTGIKCTTLCPYFVRTPMILSKGMRPTSRWVPFMSVDRCARQAIDAILKEKVLAFVPTWITIMPIVQILSSLNMQRAARDYLNCRYEPLEAAVLAKRPLQTLEADMDYKTGLLDGASLSSDKINSTQDINTTFLTKHQENSCGVGTTAQNTLLPAMPNYFKSPSIVWFALIPSALFATFLVWHQPEIFQNPWLSYLGEFCYTLGTKYSWLVLVINIGAWIAHLGEGVYALYVCDELNFSHACALKWFLQTFIVGFPSLQLLLKYRKKRFSK</sequence>
<protein>
    <recommendedName>
        <fullName evidence="5">Transmembrane protein 254</fullName>
    </recommendedName>
</protein>
<evidence type="ECO:0000256" key="2">
    <source>
        <dbReference type="ARBA" id="ARBA00022692"/>
    </source>
</evidence>
<feature type="transmembrane region" description="Helical" evidence="6">
    <location>
        <begin position="250"/>
        <end position="269"/>
    </location>
</feature>